<dbReference type="GO" id="GO:0006808">
    <property type="term" value="P:regulation of nitrogen utilization"/>
    <property type="evidence" value="ECO:0007669"/>
    <property type="project" value="InterPro"/>
</dbReference>
<dbReference type="PROSITE" id="PS00638">
    <property type="entry name" value="PII_GLNB_CTER"/>
    <property type="match status" value="1"/>
</dbReference>
<evidence type="ECO:0000313" key="2">
    <source>
        <dbReference type="EMBL" id="OPJ60118.1"/>
    </source>
</evidence>
<dbReference type="Proteomes" id="UP000190080">
    <property type="component" value="Unassembled WGS sequence"/>
</dbReference>
<dbReference type="PRINTS" id="PR00340">
    <property type="entry name" value="PIIGLNB"/>
</dbReference>
<name>A0A1V4IJD6_9CLOT</name>
<evidence type="ECO:0000313" key="3">
    <source>
        <dbReference type="Proteomes" id="UP000190080"/>
    </source>
</evidence>
<organism evidence="2 3">
    <name type="scientific">Clostridium oryzae</name>
    <dbReference type="NCBI Taxonomy" id="1450648"/>
    <lineage>
        <taxon>Bacteria</taxon>
        <taxon>Bacillati</taxon>
        <taxon>Bacillota</taxon>
        <taxon>Clostridia</taxon>
        <taxon>Eubacteriales</taxon>
        <taxon>Clostridiaceae</taxon>
        <taxon>Clostridium</taxon>
    </lineage>
</organism>
<dbReference type="STRING" id="1450648.CLORY_29810"/>
<comment type="similarity">
    <text evidence="1">Belongs to the P(II) protein family.</text>
</comment>
<dbReference type="OrthoDB" id="9802729at2"/>
<dbReference type="GO" id="GO:0005524">
    <property type="term" value="F:ATP binding"/>
    <property type="evidence" value="ECO:0007669"/>
    <property type="project" value="TreeGrafter"/>
</dbReference>
<proteinExistence type="inferred from homology"/>
<dbReference type="PANTHER" id="PTHR30115">
    <property type="entry name" value="NITROGEN REGULATORY PROTEIN P-II"/>
    <property type="match status" value="1"/>
</dbReference>
<sequence length="112" mass="12468">MKKLEIVLRPEKLEELKEAFNEIGVSGMSVSTVMGYGNQKGATEIYRGTQITATLLHKLKVETIVKDELVDKTIEKIREKISTGKIGDGKIFIYNVEDAVRVRTGETGEKAL</sequence>
<dbReference type="InterPro" id="IPR015867">
    <property type="entry name" value="N-reg_PII/ATP_PRibTrfase_C"/>
</dbReference>
<comment type="caution">
    <text evidence="2">The sequence shown here is derived from an EMBL/GenBank/DDBJ whole genome shotgun (WGS) entry which is preliminary data.</text>
</comment>
<dbReference type="InterPro" id="IPR002187">
    <property type="entry name" value="N-reg_PII"/>
</dbReference>
<dbReference type="RefSeq" id="WP_079425833.1">
    <property type="nucleotide sequence ID" value="NZ_MZGV01000035.1"/>
</dbReference>
<accession>A0A1V4IJD6</accession>
<gene>
    <name evidence="2" type="primary">glnB_3</name>
    <name evidence="2" type="ORF">CLORY_29810</name>
</gene>
<dbReference type="EMBL" id="MZGV01000035">
    <property type="protein sequence ID" value="OPJ60118.1"/>
    <property type="molecule type" value="Genomic_DNA"/>
</dbReference>
<dbReference type="PROSITE" id="PS51343">
    <property type="entry name" value="PII_GLNB_DOM"/>
    <property type="match status" value="1"/>
</dbReference>
<keyword evidence="3" id="KW-1185">Reference proteome</keyword>
<dbReference type="Gene3D" id="3.30.70.120">
    <property type="match status" value="1"/>
</dbReference>
<dbReference type="InterPro" id="IPR011322">
    <property type="entry name" value="N-reg_PII-like_a/b"/>
</dbReference>
<dbReference type="InterPro" id="IPR017918">
    <property type="entry name" value="N-reg_PII_CS"/>
</dbReference>
<dbReference type="GO" id="GO:0005829">
    <property type="term" value="C:cytosol"/>
    <property type="evidence" value="ECO:0007669"/>
    <property type="project" value="TreeGrafter"/>
</dbReference>
<protein>
    <submittedName>
        <fullName evidence="2">Nitrogen regulatory protein P-II</fullName>
    </submittedName>
</protein>
<dbReference type="Pfam" id="PF00543">
    <property type="entry name" value="P-II"/>
    <property type="match status" value="1"/>
</dbReference>
<dbReference type="SMART" id="SM00938">
    <property type="entry name" value="P-II"/>
    <property type="match status" value="1"/>
</dbReference>
<dbReference type="AlphaFoldDB" id="A0A1V4IJD6"/>
<dbReference type="PANTHER" id="PTHR30115:SF11">
    <property type="entry name" value="NITROGEN REGULATORY PROTEIN P-II HOMOLOG"/>
    <property type="match status" value="1"/>
</dbReference>
<dbReference type="GO" id="GO:0030234">
    <property type="term" value="F:enzyme regulator activity"/>
    <property type="evidence" value="ECO:0007669"/>
    <property type="project" value="InterPro"/>
</dbReference>
<evidence type="ECO:0000256" key="1">
    <source>
        <dbReference type="RuleBase" id="RU003936"/>
    </source>
</evidence>
<dbReference type="SUPFAM" id="SSF54913">
    <property type="entry name" value="GlnB-like"/>
    <property type="match status" value="1"/>
</dbReference>
<reference evidence="2 3" key="1">
    <citation type="submission" date="2017-03" db="EMBL/GenBank/DDBJ databases">
        <title>Genome sequence of Clostridium oryzae DSM 28571.</title>
        <authorList>
            <person name="Poehlein A."/>
            <person name="Daniel R."/>
        </authorList>
    </citation>
    <scope>NUCLEOTIDE SEQUENCE [LARGE SCALE GENOMIC DNA]</scope>
    <source>
        <strain evidence="2 3">DSM 28571</strain>
    </source>
</reference>